<dbReference type="Pfam" id="PF13100">
    <property type="entry name" value="OstA_2"/>
    <property type="match status" value="1"/>
</dbReference>
<comment type="caution">
    <text evidence="4">The sequence shown here is derived from an EMBL/GenBank/DDBJ whole genome shotgun (WGS) entry which is preliminary data.</text>
</comment>
<dbReference type="GO" id="GO:0009279">
    <property type="term" value="C:cell outer membrane"/>
    <property type="evidence" value="ECO:0007669"/>
    <property type="project" value="TreeGrafter"/>
</dbReference>
<name>A0AAP2CIU7_9BACT</name>
<dbReference type="AlphaFoldDB" id="A0AAP2CIU7"/>
<feature type="chain" id="PRO_5042923251" evidence="2">
    <location>
        <begin position="23"/>
        <end position="547"/>
    </location>
</feature>
<accession>A0AAP2CIU7</accession>
<protein>
    <submittedName>
        <fullName evidence="4">Organic solvent tolerance protein OstA</fullName>
    </submittedName>
</protein>
<dbReference type="Gene3D" id="2.60.450.10">
    <property type="entry name" value="Lipopolysaccharide (LPS) transport protein A like domain"/>
    <property type="match status" value="2"/>
</dbReference>
<keyword evidence="5" id="KW-1185">Reference proteome</keyword>
<evidence type="ECO:0000313" key="4">
    <source>
        <dbReference type="EMBL" id="MBS9522612.1"/>
    </source>
</evidence>
<dbReference type="GO" id="GO:0015920">
    <property type="term" value="P:lipopolysaccharide transport"/>
    <property type="evidence" value="ECO:0007669"/>
    <property type="project" value="TreeGrafter"/>
</dbReference>
<evidence type="ECO:0000256" key="2">
    <source>
        <dbReference type="SAM" id="SignalP"/>
    </source>
</evidence>
<dbReference type="PANTHER" id="PTHR36504:SF1">
    <property type="entry name" value="LIPOPOLYSACCHARIDE EXPORT SYSTEM PROTEIN LPTA"/>
    <property type="match status" value="1"/>
</dbReference>
<feature type="signal peptide" evidence="2">
    <location>
        <begin position="1"/>
        <end position="22"/>
    </location>
</feature>
<sequence length="547" mass="64160">MIIKNIFLCCILILAALPQAWAQGNNQLEILNAENLYGGKGVERLLGDVRMKHQNSLIYCDSAHFYSQDNFARLYGKVRIVDQQDPVTTTSRYAEYDGNTRIAKLRNNVVFKNEETTLYTDYLDYDRSTGVANYFNFGRVIDDMNVLTSDKGVYETQIEKITFTDDVELVNPDYTLRSNILFYYTIPKTAETVDITNIVSIEGDKLNARKGSFYDTQNKKFRFYEGDVENETSIISGDILYFDEEEQYYEAQRNVSIYNKERKMEVFGEEGKYWENRKYSKVYGNALVMKYFEADTMYLIADTLISQDSEIDAERYMTAFKNVRLIKGELSGRSDSLAYIYSDSTIYLYDDPLLWNDKSQIKADSIHFTIANENIDRAYLRRNTFAITKDTLSNFNQIKGRKMTGFFLDGEMHKLDVEGNGQSLYYALEKDTLLKGLNNLLCGRIMMHFQQGQIQRINHAGKPEANFKPPHLFKKEDERLEGFVWREDERPTMDMMMAWRTPIFRNREDEINYFEEYEIRLPYPTDEMIQPYLIQEIPLNIPIRRDE</sequence>
<reference evidence="4 5" key="1">
    <citation type="submission" date="2021-05" db="EMBL/GenBank/DDBJ databases">
        <authorList>
            <person name="Zhang Z.D."/>
            <person name="Osman G."/>
        </authorList>
    </citation>
    <scope>NUCLEOTIDE SEQUENCE [LARGE SCALE GENOMIC DNA]</scope>
    <source>
        <strain evidence="4 5">KCTC 32217</strain>
    </source>
</reference>
<dbReference type="EMBL" id="JAHCMY010000001">
    <property type="protein sequence ID" value="MBS9522612.1"/>
    <property type="molecule type" value="Genomic_DNA"/>
</dbReference>
<evidence type="ECO:0000313" key="5">
    <source>
        <dbReference type="Proteomes" id="UP001319104"/>
    </source>
</evidence>
<dbReference type="InterPro" id="IPR052037">
    <property type="entry name" value="LPS_export_LptA"/>
</dbReference>
<keyword evidence="1 2" id="KW-0732">Signal</keyword>
<dbReference type="GO" id="GO:0030288">
    <property type="term" value="C:outer membrane-bounded periplasmic space"/>
    <property type="evidence" value="ECO:0007669"/>
    <property type="project" value="TreeGrafter"/>
</dbReference>
<dbReference type="PANTHER" id="PTHR36504">
    <property type="entry name" value="LIPOPOLYSACCHARIDE EXPORT SYSTEM PROTEIN LPTA"/>
    <property type="match status" value="1"/>
</dbReference>
<dbReference type="RefSeq" id="WP_213943507.1">
    <property type="nucleotide sequence ID" value="NZ_JAHCMY010000001.1"/>
</dbReference>
<dbReference type="Proteomes" id="UP001319104">
    <property type="component" value="Unassembled WGS sequence"/>
</dbReference>
<feature type="domain" description="Organic solvent tolerance-like N-terminal" evidence="3">
    <location>
        <begin position="40"/>
        <end position="178"/>
    </location>
</feature>
<organism evidence="4 5">
    <name type="scientific">Litoribacter ruber</name>
    <dbReference type="NCBI Taxonomy" id="702568"/>
    <lineage>
        <taxon>Bacteria</taxon>
        <taxon>Pseudomonadati</taxon>
        <taxon>Bacteroidota</taxon>
        <taxon>Cytophagia</taxon>
        <taxon>Cytophagales</taxon>
        <taxon>Cyclobacteriaceae</taxon>
        <taxon>Litoribacter</taxon>
    </lineage>
</organism>
<evidence type="ECO:0000256" key="1">
    <source>
        <dbReference type="ARBA" id="ARBA00022729"/>
    </source>
</evidence>
<proteinExistence type="predicted"/>
<dbReference type="InterPro" id="IPR005653">
    <property type="entry name" value="OstA-like_N"/>
</dbReference>
<dbReference type="GO" id="GO:0017089">
    <property type="term" value="F:glycolipid transfer activity"/>
    <property type="evidence" value="ECO:0007669"/>
    <property type="project" value="TreeGrafter"/>
</dbReference>
<evidence type="ECO:0000259" key="3">
    <source>
        <dbReference type="Pfam" id="PF13100"/>
    </source>
</evidence>
<gene>
    <name evidence="4" type="ORF">KI659_01170</name>
</gene>